<evidence type="ECO:0000313" key="1">
    <source>
        <dbReference type="Proteomes" id="UP000036681"/>
    </source>
</evidence>
<dbReference type="WBParaSite" id="ALUE_0002100201-mRNA-1">
    <property type="protein sequence ID" value="ALUE_0002100201-mRNA-1"/>
    <property type="gene ID" value="ALUE_0002100201"/>
</dbReference>
<dbReference type="AlphaFoldDB" id="A0A0M3IQH4"/>
<proteinExistence type="predicted"/>
<keyword evidence="1" id="KW-1185">Reference proteome</keyword>
<protein>
    <submittedName>
        <fullName evidence="2">Uncharacterized protein</fullName>
    </submittedName>
</protein>
<organism evidence="1 2">
    <name type="scientific">Ascaris lumbricoides</name>
    <name type="common">Giant roundworm</name>
    <dbReference type="NCBI Taxonomy" id="6252"/>
    <lineage>
        <taxon>Eukaryota</taxon>
        <taxon>Metazoa</taxon>
        <taxon>Ecdysozoa</taxon>
        <taxon>Nematoda</taxon>
        <taxon>Chromadorea</taxon>
        <taxon>Rhabditida</taxon>
        <taxon>Spirurina</taxon>
        <taxon>Ascaridomorpha</taxon>
        <taxon>Ascaridoidea</taxon>
        <taxon>Ascarididae</taxon>
        <taxon>Ascaris</taxon>
    </lineage>
</organism>
<accession>A0A0M3IQH4</accession>
<evidence type="ECO:0000313" key="2">
    <source>
        <dbReference type="WBParaSite" id="ALUE_0002100201-mRNA-1"/>
    </source>
</evidence>
<name>A0A0M3IQH4_ASCLU</name>
<dbReference type="Proteomes" id="UP000036681">
    <property type="component" value="Unplaced"/>
</dbReference>
<reference evidence="2" key="1">
    <citation type="submission" date="2017-02" db="UniProtKB">
        <authorList>
            <consortium name="WormBaseParasite"/>
        </authorList>
    </citation>
    <scope>IDENTIFICATION</scope>
</reference>
<sequence>MPPVGKTSLACCGQLSGADTHLLKAMDAHIRLREHRTDHLTRPALDEMSVTTKYLLLITMGRVTRSGTIDGTNDRHYSTLAPHEPSGISGQWTCIINPLVMAALKFLPQILHLPSITSVLCVNKPE</sequence>